<sequence length="112" mass="12501">MGELNHEYTPHEVAAQRMNFLLFLNRMTQKELALGVGMSPVQFSKKMNGVSRWSVDDLLALADFFQVDLNYMVGRRPIESAAPRNEKTPAALATGVSDLRAPRDSNPRPSDP</sequence>
<dbReference type="InterPro" id="IPR010982">
    <property type="entry name" value="Lambda_DNA-bd_dom_sf"/>
</dbReference>
<organism evidence="3 4">
    <name type="scientific">Leucobacter chromiireducens subsp. chromiireducens</name>
    <dbReference type="NCBI Taxonomy" id="660067"/>
    <lineage>
        <taxon>Bacteria</taxon>
        <taxon>Bacillati</taxon>
        <taxon>Actinomycetota</taxon>
        <taxon>Actinomycetes</taxon>
        <taxon>Micrococcales</taxon>
        <taxon>Microbacteriaceae</taxon>
        <taxon>Leucobacter</taxon>
    </lineage>
</organism>
<comment type="caution">
    <text evidence="3">The sequence shown here is derived from an EMBL/GenBank/DDBJ whole genome shotgun (WGS) entry which is preliminary data.</text>
</comment>
<dbReference type="SUPFAM" id="SSF47413">
    <property type="entry name" value="lambda repressor-like DNA-binding domains"/>
    <property type="match status" value="1"/>
</dbReference>
<reference evidence="3 4" key="1">
    <citation type="submission" date="2018-09" db="EMBL/GenBank/DDBJ databases">
        <title>Comparative genomics of Leucobacter spp.</title>
        <authorList>
            <person name="Reis A.C."/>
            <person name="Kolvenbach B.A."/>
            <person name="Corvini P.F.X."/>
            <person name="Nunes O.C."/>
        </authorList>
    </citation>
    <scope>NUCLEOTIDE SEQUENCE [LARGE SCALE GENOMIC DNA]</scope>
    <source>
        <strain evidence="3 4">L-1</strain>
    </source>
</reference>
<feature type="region of interest" description="Disordered" evidence="1">
    <location>
        <begin position="78"/>
        <end position="112"/>
    </location>
</feature>
<accession>A0ABS1SQS8</accession>
<dbReference type="PROSITE" id="PS50943">
    <property type="entry name" value="HTH_CROC1"/>
    <property type="match status" value="1"/>
</dbReference>
<dbReference type="CDD" id="cd00093">
    <property type="entry name" value="HTH_XRE"/>
    <property type="match status" value="1"/>
</dbReference>
<evidence type="ECO:0000259" key="2">
    <source>
        <dbReference type="PROSITE" id="PS50943"/>
    </source>
</evidence>
<feature type="compositionally biased region" description="Basic and acidic residues" evidence="1">
    <location>
        <begin position="100"/>
        <end position="112"/>
    </location>
</feature>
<dbReference type="EMBL" id="QYAD01000003">
    <property type="protein sequence ID" value="MBL3690354.1"/>
    <property type="molecule type" value="Genomic_DNA"/>
</dbReference>
<evidence type="ECO:0000313" key="4">
    <source>
        <dbReference type="Proteomes" id="UP001646141"/>
    </source>
</evidence>
<evidence type="ECO:0000256" key="1">
    <source>
        <dbReference type="SAM" id="MobiDB-lite"/>
    </source>
</evidence>
<gene>
    <name evidence="3" type="ORF">D3226_10330</name>
</gene>
<name>A0ABS1SQS8_9MICO</name>
<dbReference type="RefSeq" id="WP_202382620.1">
    <property type="nucleotide sequence ID" value="NZ_QYAD01000003.1"/>
</dbReference>
<feature type="domain" description="HTH cro/C1-type" evidence="2">
    <location>
        <begin position="27"/>
        <end position="72"/>
    </location>
</feature>
<dbReference type="Gene3D" id="1.10.260.40">
    <property type="entry name" value="lambda repressor-like DNA-binding domains"/>
    <property type="match status" value="1"/>
</dbReference>
<evidence type="ECO:0000313" key="3">
    <source>
        <dbReference type="EMBL" id="MBL3690354.1"/>
    </source>
</evidence>
<dbReference type="InterPro" id="IPR001387">
    <property type="entry name" value="Cro/C1-type_HTH"/>
</dbReference>
<protein>
    <submittedName>
        <fullName evidence="3">XRE family transcriptional regulator</fullName>
    </submittedName>
</protein>
<proteinExistence type="predicted"/>
<dbReference type="Pfam" id="PF01381">
    <property type="entry name" value="HTH_3"/>
    <property type="match status" value="1"/>
</dbReference>
<dbReference type="Proteomes" id="UP001646141">
    <property type="component" value="Unassembled WGS sequence"/>
</dbReference>
<keyword evidence="4" id="KW-1185">Reference proteome</keyword>